<gene>
    <name evidence="3" type="ORF">H7K45_18585</name>
</gene>
<feature type="domain" description="HNH nuclease" evidence="2">
    <location>
        <begin position="417"/>
        <end position="468"/>
    </location>
</feature>
<feature type="compositionally biased region" description="Basic and acidic residues" evidence="1">
    <location>
        <begin position="542"/>
        <end position="556"/>
    </location>
</feature>
<keyword evidence="4" id="KW-1185">Reference proteome</keyword>
<feature type="compositionally biased region" description="Basic and acidic residues" evidence="1">
    <location>
        <begin position="307"/>
        <end position="317"/>
    </location>
</feature>
<dbReference type="CDD" id="cd00085">
    <property type="entry name" value="HNHc"/>
    <property type="match status" value="1"/>
</dbReference>
<feature type="region of interest" description="Disordered" evidence="1">
    <location>
        <begin position="520"/>
        <end position="572"/>
    </location>
</feature>
<dbReference type="AlphaFoldDB" id="A0A9X3BUR7"/>
<dbReference type="SMART" id="SM00507">
    <property type="entry name" value="HNHc"/>
    <property type="match status" value="1"/>
</dbReference>
<dbReference type="Proteomes" id="UP001141629">
    <property type="component" value="Unassembled WGS sequence"/>
</dbReference>
<organism evidence="3 4">
    <name type="scientific">Mycobacterium yunnanensis</name>
    <dbReference type="NCBI Taxonomy" id="368477"/>
    <lineage>
        <taxon>Bacteria</taxon>
        <taxon>Bacillati</taxon>
        <taxon>Actinomycetota</taxon>
        <taxon>Actinomycetes</taxon>
        <taxon>Mycobacteriales</taxon>
        <taxon>Mycobacteriaceae</taxon>
        <taxon>Mycobacterium</taxon>
    </lineage>
</organism>
<dbReference type="Gene3D" id="1.10.30.50">
    <property type="match status" value="1"/>
</dbReference>
<reference evidence="3" key="1">
    <citation type="submission" date="2020-07" db="EMBL/GenBank/DDBJ databases">
        <authorList>
            <person name="Pettersson B.M.F."/>
            <person name="Behra P.R.K."/>
            <person name="Ramesh M."/>
            <person name="Das S."/>
            <person name="Dasgupta S."/>
            <person name="Kirsebom L.A."/>
        </authorList>
    </citation>
    <scope>NUCLEOTIDE SEQUENCE</scope>
    <source>
        <strain evidence="3">DSM 44838</strain>
    </source>
</reference>
<evidence type="ECO:0000313" key="3">
    <source>
        <dbReference type="EMBL" id="MCV7422555.1"/>
    </source>
</evidence>
<sequence>MFDDLVDATTGTRGAGALSSWARVENAACAQRVATMAAMLDEAHAVSGSADRDQWCLDNLDAVAAHIGAAQNITPGTASHQLLIAVALHERFPKVAAVFAEGLITYALVKTVVQRGALVIDPDALRALDALLAEAFGDWEPRSVDKTEKAVDSFVAQVDPHAVRRSEAKARGRSVEVHIEEDGSGLATVLATLFAHDAKAFEGRLKNLAATVCSGDPRTADQLRADAIGALGTDRMACLCGNDDCPAAQNPPATGVVVYVIASEDTLADPTATPESEPPAPRPESPAPRPEAPEEADAEESTAPALDKADASPKCEDSAPQGESPPTRPTPSSAAAERAAIDGDEPPLFDKPLRDLTLTEALTPAPGYFAKLRPGAMMGGQFLPGAIACRATIGATITPIVHPGQAPPENRYRPSKRLADFVRCRDMTCRFPGCRVPASQTDIDHTIPWPHGPTAASNLKCVCRRHHLLKTFWGGENGWRDRQLEDGTVIWTAPDGREFVTTPGSRLLFPELCRPTAAVTATGRPTPHTAGLTMPRRSSTRAQDHAQRIQRERELNQSDDPLEGSIGQLGIT</sequence>
<feature type="region of interest" description="Disordered" evidence="1">
    <location>
        <begin position="268"/>
        <end position="351"/>
    </location>
</feature>
<evidence type="ECO:0000256" key="1">
    <source>
        <dbReference type="SAM" id="MobiDB-lite"/>
    </source>
</evidence>
<comment type="caution">
    <text evidence="3">The sequence shown here is derived from an EMBL/GenBank/DDBJ whole genome shotgun (WGS) entry which is preliminary data.</text>
</comment>
<name>A0A9X3BUR7_9MYCO</name>
<dbReference type="EMBL" id="JACKVK010000009">
    <property type="protein sequence ID" value="MCV7422555.1"/>
    <property type="molecule type" value="Genomic_DNA"/>
</dbReference>
<dbReference type="InterPro" id="IPR003870">
    <property type="entry name" value="DUF222"/>
</dbReference>
<feature type="compositionally biased region" description="Pro residues" evidence="1">
    <location>
        <begin position="276"/>
        <end position="290"/>
    </location>
</feature>
<proteinExistence type="predicted"/>
<evidence type="ECO:0000259" key="2">
    <source>
        <dbReference type="SMART" id="SM00507"/>
    </source>
</evidence>
<dbReference type="InterPro" id="IPR003615">
    <property type="entry name" value="HNH_nuc"/>
</dbReference>
<evidence type="ECO:0000313" key="4">
    <source>
        <dbReference type="Proteomes" id="UP001141629"/>
    </source>
</evidence>
<reference evidence="3" key="2">
    <citation type="journal article" date="2022" name="BMC Genomics">
        <title>Comparative genome analysis of mycobacteria focusing on tRNA and non-coding RNA.</title>
        <authorList>
            <person name="Behra P.R.K."/>
            <person name="Pettersson B.M.F."/>
            <person name="Ramesh M."/>
            <person name="Das S."/>
            <person name="Dasgupta S."/>
            <person name="Kirsebom L.A."/>
        </authorList>
    </citation>
    <scope>NUCLEOTIDE SEQUENCE</scope>
    <source>
        <strain evidence="3">DSM 44838</strain>
    </source>
</reference>
<protein>
    <submittedName>
        <fullName evidence="3">DUF222 domain-containing protein</fullName>
    </submittedName>
</protein>
<dbReference type="Pfam" id="PF02720">
    <property type="entry name" value="DUF222"/>
    <property type="match status" value="1"/>
</dbReference>
<accession>A0A9X3BUR7</accession>
<dbReference type="RefSeq" id="WP_263997384.1">
    <property type="nucleotide sequence ID" value="NZ_JACKVK010000009.1"/>
</dbReference>